<dbReference type="InterPro" id="IPR027417">
    <property type="entry name" value="P-loop_NTPase"/>
</dbReference>
<dbReference type="SUPFAM" id="SSF52540">
    <property type="entry name" value="P-loop containing nucleoside triphosphate hydrolases"/>
    <property type="match status" value="1"/>
</dbReference>
<dbReference type="RefSeq" id="WP_307216455.1">
    <property type="nucleotide sequence ID" value="NZ_JAUSTI010000006.1"/>
</dbReference>
<dbReference type="Proteomes" id="UP001233836">
    <property type="component" value="Unassembled WGS sequence"/>
</dbReference>
<organism evidence="1 2">
    <name type="scientific">Paenibacillus tundrae</name>
    <dbReference type="NCBI Taxonomy" id="528187"/>
    <lineage>
        <taxon>Bacteria</taxon>
        <taxon>Bacillati</taxon>
        <taxon>Bacillota</taxon>
        <taxon>Bacilli</taxon>
        <taxon>Bacillales</taxon>
        <taxon>Paenibacillaceae</taxon>
        <taxon>Paenibacillus</taxon>
    </lineage>
</organism>
<dbReference type="EMBL" id="JAUSTI010000006">
    <property type="protein sequence ID" value="MDQ0171272.1"/>
    <property type="molecule type" value="Genomic_DNA"/>
</dbReference>
<dbReference type="PANTHER" id="PTHR12083:SF9">
    <property type="entry name" value="BIFUNCTIONAL POLYNUCLEOTIDE PHOSPHATASE_KINASE"/>
    <property type="match status" value="1"/>
</dbReference>
<dbReference type="GO" id="GO:0016301">
    <property type="term" value="F:kinase activity"/>
    <property type="evidence" value="ECO:0007669"/>
    <property type="project" value="UniProtKB-KW"/>
</dbReference>
<evidence type="ECO:0000313" key="1">
    <source>
        <dbReference type="EMBL" id="MDQ0171272.1"/>
    </source>
</evidence>
<dbReference type="Pfam" id="PF13671">
    <property type="entry name" value="AAA_33"/>
    <property type="match status" value="1"/>
</dbReference>
<reference evidence="1 2" key="1">
    <citation type="submission" date="2023-07" db="EMBL/GenBank/DDBJ databases">
        <title>Sorghum-associated microbial communities from plants grown in Nebraska, USA.</title>
        <authorList>
            <person name="Schachtman D."/>
        </authorList>
    </citation>
    <scope>NUCLEOTIDE SEQUENCE [LARGE SCALE GENOMIC DNA]</scope>
    <source>
        <strain evidence="1 2">DS1314</strain>
    </source>
</reference>
<protein>
    <submittedName>
        <fullName evidence="1">Kinase</fullName>
    </submittedName>
</protein>
<proteinExistence type="predicted"/>
<dbReference type="Gene3D" id="3.40.50.300">
    <property type="entry name" value="P-loop containing nucleotide triphosphate hydrolases"/>
    <property type="match status" value="1"/>
</dbReference>
<keyword evidence="2" id="KW-1185">Reference proteome</keyword>
<dbReference type="PANTHER" id="PTHR12083">
    <property type="entry name" value="BIFUNCTIONAL POLYNUCLEOTIDE PHOSPHATASE/KINASE"/>
    <property type="match status" value="1"/>
</dbReference>
<name>A0ABT9WE53_9BACL</name>
<evidence type="ECO:0000313" key="2">
    <source>
        <dbReference type="Proteomes" id="UP001233836"/>
    </source>
</evidence>
<dbReference type="InterPro" id="IPR017101">
    <property type="entry name" value="P-loop_ATP/GTP-bd_All4644_prd"/>
</dbReference>
<sequence>MECIIFVGIQASGKSTFYQANFFKTHMRINLDMLRTRHREQIYLTASLEAKQPFVIDNTNPTIEERKKYIDAAKRNRFKVVGYYFEPDYELSYARNELREGAAKIPEVGLKSTMKNLQMPTYAEGFDTLYLIRSVNGEFEVEQM</sequence>
<comment type="caution">
    <text evidence="1">The sequence shown here is derived from an EMBL/GenBank/DDBJ whole genome shotgun (WGS) entry which is preliminary data.</text>
</comment>
<dbReference type="PIRSF" id="PIRSF037081">
    <property type="entry name" value="P-loop_All4644_prd"/>
    <property type="match status" value="1"/>
</dbReference>
<accession>A0ABT9WE53</accession>
<keyword evidence="1" id="KW-0808">Transferase</keyword>
<gene>
    <name evidence="1" type="ORF">J2T19_002724</name>
</gene>
<keyword evidence="1" id="KW-0418">Kinase</keyword>